<evidence type="ECO:0000256" key="1">
    <source>
        <dbReference type="SAM" id="MobiDB-lite"/>
    </source>
</evidence>
<organism evidence="2 3">
    <name type="scientific">Rhizopus delemar</name>
    <dbReference type="NCBI Taxonomy" id="936053"/>
    <lineage>
        <taxon>Eukaryota</taxon>
        <taxon>Fungi</taxon>
        <taxon>Fungi incertae sedis</taxon>
        <taxon>Mucoromycota</taxon>
        <taxon>Mucoromycotina</taxon>
        <taxon>Mucoromycetes</taxon>
        <taxon>Mucorales</taxon>
        <taxon>Mucorineae</taxon>
        <taxon>Rhizopodaceae</taxon>
        <taxon>Rhizopus</taxon>
    </lineage>
</organism>
<gene>
    <name evidence="2" type="ORF">G6F50_018607</name>
</gene>
<dbReference type="EMBL" id="JAANIU010020946">
    <property type="protein sequence ID" value="KAG1523457.1"/>
    <property type="molecule type" value="Genomic_DNA"/>
</dbReference>
<feature type="region of interest" description="Disordered" evidence="1">
    <location>
        <begin position="1"/>
        <end position="59"/>
    </location>
</feature>
<reference evidence="2 3" key="1">
    <citation type="journal article" date="2020" name="Microb. Genom.">
        <title>Genetic diversity of clinical and environmental Mucorales isolates obtained from an investigation of mucormycosis cases among solid organ transplant recipients.</title>
        <authorList>
            <person name="Nguyen M.H."/>
            <person name="Kaul D."/>
            <person name="Muto C."/>
            <person name="Cheng S.J."/>
            <person name="Richter R.A."/>
            <person name="Bruno V.M."/>
            <person name="Liu G."/>
            <person name="Beyhan S."/>
            <person name="Sundermann A.J."/>
            <person name="Mounaud S."/>
            <person name="Pasculle A.W."/>
            <person name="Nierman W.C."/>
            <person name="Driscoll E."/>
            <person name="Cumbie R."/>
            <person name="Clancy C.J."/>
            <person name="Dupont C.L."/>
        </authorList>
    </citation>
    <scope>NUCLEOTIDE SEQUENCE [LARGE SCALE GENOMIC DNA]</scope>
    <source>
        <strain evidence="2 3">GL24</strain>
    </source>
</reference>
<name>A0A9P7BY25_9FUNG</name>
<proteinExistence type="predicted"/>
<dbReference type="AlphaFoldDB" id="A0A9P7BY25"/>
<accession>A0A9P7BY25</accession>
<feature type="compositionally biased region" description="Polar residues" evidence="1">
    <location>
        <begin position="42"/>
        <end position="53"/>
    </location>
</feature>
<evidence type="ECO:0000313" key="3">
    <source>
        <dbReference type="Proteomes" id="UP000740926"/>
    </source>
</evidence>
<sequence length="87" mass="8779">MPVVPDTRPAPRSTHSASIGSKPSGRLKSSAPSHTGAPGSSLAATNGTPSTTRWAGARPVTAATICRVSGCSAASRSRAWPMRPEAP</sequence>
<keyword evidence="3" id="KW-1185">Reference proteome</keyword>
<evidence type="ECO:0000313" key="2">
    <source>
        <dbReference type="EMBL" id="KAG1523457.1"/>
    </source>
</evidence>
<dbReference type="Proteomes" id="UP000740926">
    <property type="component" value="Unassembled WGS sequence"/>
</dbReference>
<protein>
    <submittedName>
        <fullName evidence="2">Uncharacterized protein</fullName>
    </submittedName>
</protein>
<comment type="caution">
    <text evidence="2">The sequence shown here is derived from an EMBL/GenBank/DDBJ whole genome shotgun (WGS) entry which is preliminary data.</text>
</comment>